<sequence>MTASPWNRQFDLQTSAGSIRVREWGDPDGPLVVFHHGTPSSSVAVPGGWMGPTAAGVRLCSYDRPGYGGSDSVPGRTVADAAEWSRSIADVCGAERFAVKGTSGGGPHAVATAALLPERVSALCVDVGLGPAMFGFDAATGMVAETVAEIDAARRGEIALWAHLTSLGDGTDALADWFERLPPSDREVLGRDQVQHEEAVEATEWAAHGIDGWVDDDLALFARPWAFDPAAVLAPTRLVYGGADVLVPVSHGEAWLALLPHAELQIVPGGGHWLRDHEIEALRWCASAITPPVAPPLSRG</sequence>
<evidence type="ECO:0000313" key="3">
    <source>
        <dbReference type="Proteomes" id="UP001215097"/>
    </source>
</evidence>
<reference evidence="2 3" key="1">
    <citation type="submission" date="2021-06" db="EMBL/GenBank/DDBJ databases">
        <title>Genome-based taxonomic framework of Microbacterium strains isolated from marine environment, the description of four new species and reclassification of four preexisting species.</title>
        <authorList>
            <person name="Lee S.D."/>
            <person name="Kim S.-M."/>
            <person name="Byeon Y.-S."/>
            <person name="Yang H.L."/>
            <person name="Kim I.S."/>
        </authorList>
    </citation>
    <scope>NUCLEOTIDE SEQUENCE [LARGE SCALE GENOMIC DNA]</scope>
    <source>
        <strain evidence="2 3">KACC 14465</strain>
    </source>
</reference>
<feature type="domain" description="AB hydrolase-1" evidence="1">
    <location>
        <begin position="30"/>
        <end position="274"/>
    </location>
</feature>
<keyword evidence="3" id="KW-1185">Reference proteome</keyword>
<dbReference type="InterPro" id="IPR050266">
    <property type="entry name" value="AB_hydrolase_sf"/>
</dbReference>
<evidence type="ECO:0000259" key="1">
    <source>
        <dbReference type="Pfam" id="PF00561"/>
    </source>
</evidence>
<dbReference type="InterPro" id="IPR029058">
    <property type="entry name" value="AB_hydrolase_fold"/>
</dbReference>
<dbReference type="SUPFAM" id="SSF53474">
    <property type="entry name" value="alpha/beta-Hydrolases"/>
    <property type="match status" value="1"/>
</dbReference>
<accession>A0ABY7XRH1</accession>
<evidence type="ECO:0000313" key="2">
    <source>
        <dbReference type="EMBL" id="WDM44773.1"/>
    </source>
</evidence>
<name>A0ABY7XRH1_MICLT</name>
<dbReference type="PANTHER" id="PTHR43798">
    <property type="entry name" value="MONOACYLGLYCEROL LIPASE"/>
    <property type="match status" value="1"/>
</dbReference>
<organism evidence="2 3">
    <name type="scientific">Microbacterium luteolum</name>
    <name type="common">Aureobacterium luteolum</name>
    <dbReference type="NCBI Taxonomy" id="69367"/>
    <lineage>
        <taxon>Bacteria</taxon>
        <taxon>Bacillati</taxon>
        <taxon>Actinomycetota</taxon>
        <taxon>Actinomycetes</taxon>
        <taxon>Micrococcales</taxon>
        <taxon>Microbacteriaceae</taxon>
        <taxon>Microbacterium</taxon>
    </lineage>
</organism>
<dbReference type="Proteomes" id="UP001215097">
    <property type="component" value="Chromosome"/>
</dbReference>
<dbReference type="PANTHER" id="PTHR43798:SF33">
    <property type="entry name" value="HYDROLASE, PUTATIVE (AFU_ORTHOLOGUE AFUA_2G14860)-RELATED"/>
    <property type="match status" value="1"/>
</dbReference>
<protein>
    <submittedName>
        <fullName evidence="2">Alpha/beta hydrolase</fullName>
    </submittedName>
</protein>
<dbReference type="EMBL" id="CP078075">
    <property type="protein sequence ID" value="WDM44773.1"/>
    <property type="molecule type" value="Genomic_DNA"/>
</dbReference>
<dbReference type="Pfam" id="PF00561">
    <property type="entry name" value="Abhydrolase_1"/>
    <property type="match status" value="1"/>
</dbReference>
<dbReference type="Gene3D" id="3.40.50.1820">
    <property type="entry name" value="alpha/beta hydrolase"/>
    <property type="match status" value="1"/>
</dbReference>
<dbReference type="RefSeq" id="WP_282214921.1">
    <property type="nucleotide sequence ID" value="NZ_BAAAUN010000001.1"/>
</dbReference>
<proteinExistence type="predicted"/>
<dbReference type="GO" id="GO:0016787">
    <property type="term" value="F:hydrolase activity"/>
    <property type="evidence" value="ECO:0007669"/>
    <property type="project" value="UniProtKB-KW"/>
</dbReference>
<keyword evidence="2" id="KW-0378">Hydrolase</keyword>
<gene>
    <name evidence="2" type="ORF">KV395_16645</name>
</gene>
<dbReference type="InterPro" id="IPR000073">
    <property type="entry name" value="AB_hydrolase_1"/>
</dbReference>